<evidence type="ECO:0000313" key="1">
    <source>
        <dbReference type="EMBL" id="KAG8006888.1"/>
    </source>
</evidence>
<reference evidence="1" key="1">
    <citation type="submission" date="2020-04" db="EMBL/GenBank/DDBJ databases">
        <title>A chromosome-scale assembly and high-density genetic map of the yellow drum (Nibea albiflora) genome.</title>
        <authorList>
            <person name="Xu D."/>
            <person name="Zhang W."/>
            <person name="Chen R."/>
            <person name="Tan P."/>
            <person name="Wang L."/>
            <person name="Song H."/>
            <person name="Tian L."/>
            <person name="Zhu Q."/>
            <person name="Wang B."/>
        </authorList>
    </citation>
    <scope>NUCLEOTIDE SEQUENCE</scope>
    <source>
        <strain evidence="1">ZJHYS-2018</strain>
    </source>
</reference>
<accession>A0ACB7EYR8</accession>
<comment type="caution">
    <text evidence="1">The sequence shown here is derived from an EMBL/GenBank/DDBJ whole genome shotgun (WGS) entry which is preliminary data.</text>
</comment>
<keyword evidence="2" id="KW-1185">Reference proteome</keyword>
<feature type="non-terminal residue" evidence="1">
    <location>
        <position position="1"/>
    </location>
</feature>
<organism evidence="1 2">
    <name type="scientific">Nibea albiflora</name>
    <name type="common">Yellow drum</name>
    <name type="synonym">Corvina albiflora</name>
    <dbReference type="NCBI Taxonomy" id="240163"/>
    <lineage>
        <taxon>Eukaryota</taxon>
        <taxon>Metazoa</taxon>
        <taxon>Chordata</taxon>
        <taxon>Craniata</taxon>
        <taxon>Vertebrata</taxon>
        <taxon>Euteleostomi</taxon>
        <taxon>Actinopterygii</taxon>
        <taxon>Neopterygii</taxon>
        <taxon>Teleostei</taxon>
        <taxon>Neoteleostei</taxon>
        <taxon>Acanthomorphata</taxon>
        <taxon>Eupercaria</taxon>
        <taxon>Sciaenidae</taxon>
        <taxon>Nibea</taxon>
    </lineage>
</organism>
<feature type="non-terminal residue" evidence="1">
    <location>
        <position position="69"/>
    </location>
</feature>
<sequence>VVTDDDGSGKAGEGKPPAMNAVTGRQSQTWNHRENYEKNISCNDIKTASGFKFPHNGNEESEIIVTCNK</sequence>
<protein>
    <submittedName>
        <fullName evidence="1">Uncharacterized protein</fullName>
    </submittedName>
</protein>
<gene>
    <name evidence="1" type="ORF">GBF38_022945</name>
</gene>
<evidence type="ECO:0000313" key="2">
    <source>
        <dbReference type="Proteomes" id="UP000805704"/>
    </source>
</evidence>
<dbReference type="Proteomes" id="UP000805704">
    <property type="component" value="Chromosome 20"/>
</dbReference>
<dbReference type="EMBL" id="CM024808">
    <property type="protein sequence ID" value="KAG8006888.1"/>
    <property type="molecule type" value="Genomic_DNA"/>
</dbReference>
<name>A0ACB7EYR8_NIBAL</name>
<proteinExistence type="predicted"/>